<feature type="region of interest" description="Disordered" evidence="1">
    <location>
        <begin position="43"/>
        <end position="132"/>
    </location>
</feature>
<protein>
    <submittedName>
        <fullName evidence="2">Uncharacterized protein</fullName>
    </submittedName>
</protein>
<dbReference type="EMBL" id="BJWL01000025">
    <property type="protein sequence ID" value="GFZ15858.1"/>
    <property type="molecule type" value="Genomic_DNA"/>
</dbReference>
<dbReference type="AlphaFoldDB" id="A0A7J0GYQ0"/>
<keyword evidence="3" id="KW-1185">Reference proteome</keyword>
<name>A0A7J0GYQ0_9ERIC</name>
<organism evidence="2 3">
    <name type="scientific">Actinidia rufa</name>
    <dbReference type="NCBI Taxonomy" id="165716"/>
    <lineage>
        <taxon>Eukaryota</taxon>
        <taxon>Viridiplantae</taxon>
        <taxon>Streptophyta</taxon>
        <taxon>Embryophyta</taxon>
        <taxon>Tracheophyta</taxon>
        <taxon>Spermatophyta</taxon>
        <taxon>Magnoliopsida</taxon>
        <taxon>eudicotyledons</taxon>
        <taxon>Gunneridae</taxon>
        <taxon>Pentapetalae</taxon>
        <taxon>asterids</taxon>
        <taxon>Ericales</taxon>
        <taxon>Actinidiaceae</taxon>
        <taxon>Actinidia</taxon>
    </lineage>
</organism>
<feature type="compositionally biased region" description="Basic and acidic residues" evidence="1">
    <location>
        <begin position="106"/>
        <end position="121"/>
    </location>
</feature>
<sequence length="163" mass="18012">MANTSQAPDLEGLHYEIHGMAEQMRVMNENNARLIQILAAANPQPPAVPPIPDVERSRHSNRLGGRSQNHSIDRVWRGIRRLPSLLRRKRSSSSSKSSEIPAVEGEEARRGRSPRRGDRIGTRGRSTSQKIRDLDAQLDAINTGAGAPVTVDALIRQTEPPFT</sequence>
<comment type="caution">
    <text evidence="2">The sequence shown here is derived from an EMBL/GenBank/DDBJ whole genome shotgun (WGS) entry which is preliminary data.</text>
</comment>
<gene>
    <name evidence="2" type="ORF">Acr_25g0002670</name>
</gene>
<reference evidence="2 3" key="1">
    <citation type="submission" date="2019-07" db="EMBL/GenBank/DDBJ databases">
        <title>De Novo Assembly of kiwifruit Actinidia rufa.</title>
        <authorList>
            <person name="Sugita-Konishi S."/>
            <person name="Sato K."/>
            <person name="Mori E."/>
            <person name="Abe Y."/>
            <person name="Kisaki G."/>
            <person name="Hamano K."/>
            <person name="Suezawa K."/>
            <person name="Otani M."/>
            <person name="Fukuda T."/>
            <person name="Manabe T."/>
            <person name="Gomi K."/>
            <person name="Tabuchi M."/>
            <person name="Akimitsu K."/>
            <person name="Kataoka I."/>
        </authorList>
    </citation>
    <scope>NUCLEOTIDE SEQUENCE [LARGE SCALE GENOMIC DNA]</scope>
    <source>
        <strain evidence="3">cv. Fuchu</strain>
    </source>
</reference>
<proteinExistence type="predicted"/>
<dbReference type="Proteomes" id="UP000585474">
    <property type="component" value="Unassembled WGS sequence"/>
</dbReference>
<feature type="compositionally biased region" description="Pro residues" evidence="1">
    <location>
        <begin position="43"/>
        <end position="52"/>
    </location>
</feature>
<evidence type="ECO:0000313" key="3">
    <source>
        <dbReference type="Proteomes" id="UP000585474"/>
    </source>
</evidence>
<accession>A0A7J0GYQ0</accession>
<evidence type="ECO:0000313" key="2">
    <source>
        <dbReference type="EMBL" id="GFZ15858.1"/>
    </source>
</evidence>
<evidence type="ECO:0000256" key="1">
    <source>
        <dbReference type="SAM" id="MobiDB-lite"/>
    </source>
</evidence>